<dbReference type="GO" id="GO:0005524">
    <property type="term" value="F:ATP binding"/>
    <property type="evidence" value="ECO:0007669"/>
    <property type="project" value="InterPro"/>
</dbReference>
<name>A0A5N6TV56_ASPAV</name>
<evidence type="ECO:0000256" key="11">
    <source>
        <dbReference type="ARBA" id="ARBA00048679"/>
    </source>
</evidence>
<evidence type="ECO:0000256" key="1">
    <source>
        <dbReference type="ARBA" id="ARBA00003747"/>
    </source>
</evidence>
<dbReference type="PANTHER" id="PTHR44167:SF24">
    <property type="entry name" value="SERINE_THREONINE-PROTEIN KINASE CHK2"/>
    <property type="match status" value="1"/>
</dbReference>
<dbReference type="AlphaFoldDB" id="A0A5N6TV56"/>
<dbReference type="SUPFAM" id="SSF56112">
    <property type="entry name" value="Protein kinase-like (PK-like)"/>
    <property type="match status" value="1"/>
</dbReference>
<dbReference type="PANTHER" id="PTHR44167">
    <property type="entry name" value="OVARIAN-SPECIFIC SERINE/THREONINE-PROTEIN KINASE LOK-RELATED"/>
    <property type="match status" value="1"/>
</dbReference>
<dbReference type="GO" id="GO:0004674">
    <property type="term" value="F:protein serine/threonine kinase activity"/>
    <property type="evidence" value="ECO:0007669"/>
    <property type="project" value="UniProtKB-EC"/>
</dbReference>
<evidence type="ECO:0000256" key="6">
    <source>
        <dbReference type="ARBA" id="ARBA00019973"/>
    </source>
</evidence>
<organism evidence="13 14">
    <name type="scientific">Aspergillus avenaceus</name>
    <dbReference type="NCBI Taxonomy" id="36643"/>
    <lineage>
        <taxon>Eukaryota</taxon>
        <taxon>Fungi</taxon>
        <taxon>Dikarya</taxon>
        <taxon>Ascomycota</taxon>
        <taxon>Pezizomycotina</taxon>
        <taxon>Eurotiomycetes</taxon>
        <taxon>Eurotiomycetidae</taxon>
        <taxon>Eurotiales</taxon>
        <taxon>Aspergillaceae</taxon>
        <taxon>Aspergillus</taxon>
        <taxon>Aspergillus subgen. Circumdati</taxon>
    </lineage>
</organism>
<keyword evidence="14" id="KW-1185">Reference proteome</keyword>
<evidence type="ECO:0000256" key="8">
    <source>
        <dbReference type="ARBA" id="ARBA00030980"/>
    </source>
</evidence>
<comment type="function">
    <text evidence="1">Component of the EKC/KEOPS complex that is required for the formation of a threonylcarbamoyl group on adenosine at position 37 (t(6)A37) in tRNAs that read codons beginning with adenine. The complex is probably involved in the transfer of the threonylcarbamoyl moiety of threonylcarbamoyl-AMP (TC-AMP) to the N6 group of A37. BUD32 has ATPase activity in the context of the EKC/KEOPS complex and likely plays a supporting role to the catalytic subunit KAE1. The EKC/KEOPS complex also promotes both telomere uncapping and telomere elongation. The complex is required for efficient recruitment of transcriptional coactivators.</text>
</comment>
<feature type="domain" description="Protein kinase" evidence="12">
    <location>
        <begin position="86"/>
        <end position="389"/>
    </location>
</feature>
<comment type="catalytic activity">
    <reaction evidence="11">
        <text>L-seryl-[protein] + ATP = O-phospho-L-seryl-[protein] + ADP + H(+)</text>
        <dbReference type="Rhea" id="RHEA:17989"/>
        <dbReference type="Rhea" id="RHEA-COMP:9863"/>
        <dbReference type="Rhea" id="RHEA-COMP:11604"/>
        <dbReference type="ChEBI" id="CHEBI:15378"/>
        <dbReference type="ChEBI" id="CHEBI:29999"/>
        <dbReference type="ChEBI" id="CHEBI:30616"/>
        <dbReference type="ChEBI" id="CHEBI:83421"/>
        <dbReference type="ChEBI" id="CHEBI:456216"/>
        <dbReference type="EC" id="2.7.11.1"/>
    </reaction>
</comment>
<comment type="catalytic activity">
    <reaction evidence="10">
        <text>L-threonyl-[protein] + ATP = O-phospho-L-threonyl-[protein] + ADP + H(+)</text>
        <dbReference type="Rhea" id="RHEA:46608"/>
        <dbReference type="Rhea" id="RHEA-COMP:11060"/>
        <dbReference type="Rhea" id="RHEA-COMP:11605"/>
        <dbReference type="ChEBI" id="CHEBI:15378"/>
        <dbReference type="ChEBI" id="CHEBI:30013"/>
        <dbReference type="ChEBI" id="CHEBI:30616"/>
        <dbReference type="ChEBI" id="CHEBI:61977"/>
        <dbReference type="ChEBI" id="CHEBI:456216"/>
        <dbReference type="EC" id="2.7.11.1"/>
    </reaction>
</comment>
<evidence type="ECO:0000256" key="3">
    <source>
        <dbReference type="ARBA" id="ARBA00011534"/>
    </source>
</evidence>
<evidence type="ECO:0000313" key="13">
    <source>
        <dbReference type="EMBL" id="KAE8150252.1"/>
    </source>
</evidence>
<evidence type="ECO:0000256" key="5">
    <source>
        <dbReference type="ARBA" id="ARBA00013948"/>
    </source>
</evidence>
<gene>
    <name evidence="13" type="ORF">BDV25DRAFT_140022</name>
</gene>
<keyword evidence="7" id="KW-0779">Telomere</keyword>
<evidence type="ECO:0000313" key="14">
    <source>
        <dbReference type="Proteomes" id="UP000325780"/>
    </source>
</evidence>
<dbReference type="GO" id="GO:0005737">
    <property type="term" value="C:cytoplasm"/>
    <property type="evidence" value="ECO:0007669"/>
    <property type="project" value="TreeGrafter"/>
</dbReference>
<accession>A0A5N6TV56</accession>
<dbReference type="Gene3D" id="1.10.510.10">
    <property type="entry name" value="Transferase(Phosphotransferase) domain 1"/>
    <property type="match status" value="1"/>
</dbReference>
<evidence type="ECO:0000256" key="9">
    <source>
        <dbReference type="ARBA" id="ARBA00033194"/>
    </source>
</evidence>
<evidence type="ECO:0000256" key="7">
    <source>
        <dbReference type="ARBA" id="ARBA00022895"/>
    </source>
</evidence>
<dbReference type="GO" id="GO:0044773">
    <property type="term" value="P:mitotic DNA damage checkpoint signaling"/>
    <property type="evidence" value="ECO:0007669"/>
    <property type="project" value="TreeGrafter"/>
</dbReference>
<dbReference type="Proteomes" id="UP000325780">
    <property type="component" value="Unassembled WGS sequence"/>
</dbReference>
<dbReference type="InterPro" id="IPR008266">
    <property type="entry name" value="Tyr_kinase_AS"/>
</dbReference>
<dbReference type="InterPro" id="IPR000719">
    <property type="entry name" value="Prot_kinase_dom"/>
</dbReference>
<proteinExistence type="predicted"/>
<protein>
    <recommendedName>
        <fullName evidence="6">EKC/KEOPS complex subunit BUD32</fullName>
        <ecNumber evidence="4">2.7.11.1</ecNumber>
    </recommendedName>
    <alternativeName>
        <fullName evidence="8 9">Atypical Serine/threonine protein kinase BUD32</fullName>
    </alternativeName>
    <alternativeName>
        <fullName evidence="5">EKC/KEOPS complex subunit bud32</fullName>
    </alternativeName>
</protein>
<dbReference type="PROSITE" id="PS00109">
    <property type="entry name" value="PROTEIN_KINASE_TYR"/>
    <property type="match status" value="1"/>
</dbReference>
<keyword evidence="7" id="KW-0158">Chromosome</keyword>
<dbReference type="OrthoDB" id="1668230at2759"/>
<dbReference type="CDD" id="cd00180">
    <property type="entry name" value="PKc"/>
    <property type="match status" value="1"/>
</dbReference>
<dbReference type="GO" id="GO:0005634">
    <property type="term" value="C:nucleus"/>
    <property type="evidence" value="ECO:0007669"/>
    <property type="project" value="TreeGrafter"/>
</dbReference>
<evidence type="ECO:0000259" key="12">
    <source>
        <dbReference type="PROSITE" id="PS50011"/>
    </source>
</evidence>
<dbReference type="PROSITE" id="PS50011">
    <property type="entry name" value="PROTEIN_KINASE_DOM"/>
    <property type="match status" value="1"/>
</dbReference>
<evidence type="ECO:0000256" key="2">
    <source>
        <dbReference type="ARBA" id="ARBA00004574"/>
    </source>
</evidence>
<evidence type="ECO:0000256" key="10">
    <source>
        <dbReference type="ARBA" id="ARBA00047899"/>
    </source>
</evidence>
<evidence type="ECO:0000256" key="4">
    <source>
        <dbReference type="ARBA" id="ARBA00012513"/>
    </source>
</evidence>
<dbReference type="EMBL" id="ML742099">
    <property type="protein sequence ID" value="KAE8150252.1"/>
    <property type="molecule type" value="Genomic_DNA"/>
</dbReference>
<sequence>MSCDNRTPLTTPNSCCNAFYNISKMLVLLWKCYSVVYAVLGSLFRGSLDLLSHLVPFSRKSLSIREEPDDLERYERPLSKNESPAVASNDALGLGQRNEVVLPGKSEKEDPVPYEPHYDDPLSQGSTSLIARMRPGVVVKCPRYSWWHSATATHPFVKDIKHNFEVEERLLNILGTHPRIIRYIGISEAPRGLLFEEASEGNLQAYIDQHNDTIDPSLRLKWCRQAAEAVQYIHQKGVIHSDLRPENFLLHSDSKGKLDLLLCDFGGSTCGEIDGGHLPDPGFFNPCKPWMSTEAVDIFSLGSVFYTIMTGHWPYKSPGPFESVAEKDDYEELVDALFASQKYPPVDDIPGGTVIYGCWTERYADVEALIRDQSLSFDRIAFQKSYGLT</sequence>
<comment type="subcellular location">
    <subcellularLocation>
        <location evidence="2">Chromosome</location>
        <location evidence="2">Telomere</location>
    </subcellularLocation>
</comment>
<reference evidence="13 14" key="1">
    <citation type="submission" date="2019-04" db="EMBL/GenBank/DDBJ databases">
        <title>Friends and foes A comparative genomics study of 23 Aspergillus species from section Flavi.</title>
        <authorList>
            <consortium name="DOE Joint Genome Institute"/>
            <person name="Kjaerbolling I."/>
            <person name="Vesth T."/>
            <person name="Frisvad J.C."/>
            <person name="Nybo J.L."/>
            <person name="Theobald S."/>
            <person name="Kildgaard S."/>
            <person name="Isbrandt T."/>
            <person name="Kuo A."/>
            <person name="Sato A."/>
            <person name="Lyhne E.K."/>
            <person name="Kogle M.E."/>
            <person name="Wiebenga A."/>
            <person name="Kun R.S."/>
            <person name="Lubbers R.J."/>
            <person name="Makela M.R."/>
            <person name="Barry K."/>
            <person name="Chovatia M."/>
            <person name="Clum A."/>
            <person name="Daum C."/>
            <person name="Haridas S."/>
            <person name="He G."/>
            <person name="LaButti K."/>
            <person name="Lipzen A."/>
            <person name="Mondo S."/>
            <person name="Riley R."/>
            <person name="Salamov A."/>
            <person name="Simmons B.A."/>
            <person name="Magnuson J.K."/>
            <person name="Henrissat B."/>
            <person name="Mortensen U.H."/>
            <person name="Larsen T.O."/>
            <person name="Devries R.P."/>
            <person name="Grigoriev I.V."/>
            <person name="Machida M."/>
            <person name="Baker S.E."/>
            <person name="Andersen M.R."/>
        </authorList>
    </citation>
    <scope>NUCLEOTIDE SEQUENCE [LARGE SCALE GENOMIC DNA]</scope>
    <source>
        <strain evidence="13 14">IBT 18842</strain>
    </source>
</reference>
<dbReference type="InterPro" id="IPR011009">
    <property type="entry name" value="Kinase-like_dom_sf"/>
</dbReference>
<dbReference type="Pfam" id="PF00069">
    <property type="entry name" value="Pkinase"/>
    <property type="match status" value="1"/>
</dbReference>
<keyword evidence="13" id="KW-0808">Transferase</keyword>
<keyword evidence="13" id="KW-0418">Kinase</keyword>
<comment type="subunit">
    <text evidence="3">Component of the EKC/KEOPS complex composed of at least BUD32, CGI121, GON7, KAE1 and PCC1; the whole complex dimerizes.</text>
</comment>
<dbReference type="EC" id="2.7.11.1" evidence="4"/>
<dbReference type="GO" id="GO:0000781">
    <property type="term" value="C:chromosome, telomeric region"/>
    <property type="evidence" value="ECO:0007669"/>
    <property type="project" value="UniProtKB-SubCell"/>
</dbReference>